<evidence type="ECO:0000259" key="9">
    <source>
        <dbReference type="PROSITE" id="PS50103"/>
    </source>
</evidence>
<dbReference type="Pfam" id="PF23182">
    <property type="entry name" value="PABC_AtC3H46"/>
    <property type="match status" value="1"/>
</dbReference>
<evidence type="ECO:0000256" key="5">
    <source>
        <dbReference type="ARBA" id="ARBA00023125"/>
    </source>
</evidence>
<accession>A0A835Q8D6</accession>
<name>A0A835Q8D6_VANPL</name>
<evidence type="ECO:0008006" key="13">
    <source>
        <dbReference type="Google" id="ProtNLM"/>
    </source>
</evidence>
<feature type="zinc finger region" description="C3H1-type" evidence="7">
    <location>
        <begin position="139"/>
        <end position="166"/>
    </location>
</feature>
<evidence type="ECO:0000256" key="4">
    <source>
        <dbReference type="ARBA" id="ARBA00022884"/>
    </source>
</evidence>
<sequence length="498" mass="56730">MMETVKFTQQLLQRIQKIEPENATKIFGFLLLEHSIEEIMEYSIGTEEQIHLLIAEAKSCLMSPDHLHPYISSCSHTVSRPHSSRSSFRVSAPVGLAANPQTLSRTWDHHFPSINPPSPMSVDQFGSFCIADSGFSLRSRSQLGCQYFYKGCCKNGRSCKFFHGQANPNNFNTFGTALNDFHLEDFKHLPGSLEELDMEITKILKAKGGFPISIASLPMLYHDMLGKVLRVEDYLTESPRHGKVGLKLTTLLSRLRNIRILDRPHGQHSIILAEDASKYMEFVSERNDPGASSSHQIYLTFPAESTFTDAEVQNYFNQFGPVHDVRIPRQEKRMFGFVCFYHRQTVRQVLEMGNPHNICGSRVLVKPYKEKSRITAARKYSENFDSHMLLPAHSFDIGNGINTRKIPCENTQLYRKQQIEDNKERHLLEPQCLDSVFETKTLEDRLSSLNIVSCKRIHDEKNSQPGSNNNEQDSLQIQLPESPFASPHFGSNSFYAVI</sequence>
<dbReference type="PANTHER" id="PTHR24009:SF0">
    <property type="entry name" value="ZINC FINGER CCCH DOMAIN-CONTAINING PROTEIN 18"/>
    <property type="match status" value="1"/>
</dbReference>
<keyword evidence="4 6" id="KW-0694">RNA-binding</keyword>
<dbReference type="Gene3D" id="3.30.70.330">
    <property type="match status" value="1"/>
</dbReference>
<dbReference type="InterPro" id="IPR035979">
    <property type="entry name" value="RBD_domain_sf"/>
</dbReference>
<feature type="domain" description="C3H1-type" evidence="9">
    <location>
        <begin position="139"/>
        <end position="166"/>
    </location>
</feature>
<reference evidence="11 12" key="1">
    <citation type="journal article" date="2020" name="Nat. Food">
        <title>A phased Vanilla planifolia genome enables genetic improvement of flavour and production.</title>
        <authorList>
            <person name="Hasing T."/>
            <person name="Tang H."/>
            <person name="Brym M."/>
            <person name="Khazi F."/>
            <person name="Huang T."/>
            <person name="Chambers A.H."/>
        </authorList>
    </citation>
    <scope>NUCLEOTIDE SEQUENCE [LARGE SCALE GENOMIC DNA]</scope>
    <source>
        <tissue evidence="11">Leaf</tissue>
    </source>
</reference>
<evidence type="ECO:0000259" key="8">
    <source>
        <dbReference type="PROSITE" id="PS50102"/>
    </source>
</evidence>
<dbReference type="InterPro" id="IPR036855">
    <property type="entry name" value="Znf_CCCH_sf"/>
</dbReference>
<protein>
    <recommendedName>
        <fullName evidence="13">Zinc finger CCCH domain-containing protein 18-like</fullName>
    </recommendedName>
</protein>
<dbReference type="PANTHER" id="PTHR24009">
    <property type="entry name" value="RNA-BINDING (RRM/RBD/RNP MOTIFS)"/>
    <property type="match status" value="1"/>
</dbReference>
<dbReference type="GO" id="GO:0008270">
    <property type="term" value="F:zinc ion binding"/>
    <property type="evidence" value="ECO:0007669"/>
    <property type="project" value="UniProtKB-KW"/>
</dbReference>
<dbReference type="SUPFAM" id="SSF90229">
    <property type="entry name" value="CCCH zinc finger"/>
    <property type="match status" value="1"/>
</dbReference>
<dbReference type="PROSITE" id="PS50103">
    <property type="entry name" value="ZF_C3H1"/>
    <property type="match status" value="1"/>
</dbReference>
<dbReference type="AlphaFoldDB" id="A0A835Q8D6"/>
<evidence type="ECO:0000259" key="10">
    <source>
        <dbReference type="PROSITE" id="PS51644"/>
    </source>
</evidence>
<evidence type="ECO:0000313" key="12">
    <source>
        <dbReference type="Proteomes" id="UP000636800"/>
    </source>
</evidence>
<dbReference type="PROSITE" id="PS51644">
    <property type="entry name" value="HTH_OST"/>
    <property type="match status" value="1"/>
</dbReference>
<evidence type="ECO:0000256" key="6">
    <source>
        <dbReference type="PROSITE-ProRule" id="PRU00176"/>
    </source>
</evidence>
<evidence type="ECO:0000313" key="11">
    <source>
        <dbReference type="EMBL" id="KAG0464328.1"/>
    </source>
</evidence>
<dbReference type="InterPro" id="IPR000504">
    <property type="entry name" value="RRM_dom"/>
</dbReference>
<dbReference type="GO" id="GO:0003723">
    <property type="term" value="F:RNA binding"/>
    <property type="evidence" value="ECO:0007669"/>
    <property type="project" value="UniProtKB-UniRule"/>
</dbReference>
<proteinExistence type="predicted"/>
<dbReference type="SUPFAM" id="SSF54928">
    <property type="entry name" value="RNA-binding domain, RBD"/>
    <property type="match status" value="1"/>
</dbReference>
<keyword evidence="1 7" id="KW-0479">Metal-binding</keyword>
<keyword evidence="3 7" id="KW-0862">Zinc</keyword>
<dbReference type="Proteomes" id="UP000636800">
    <property type="component" value="Chromosome 10"/>
</dbReference>
<keyword evidence="5" id="KW-0238">DNA-binding</keyword>
<evidence type="ECO:0000256" key="7">
    <source>
        <dbReference type="PROSITE-ProRule" id="PRU00723"/>
    </source>
</evidence>
<dbReference type="FunFam" id="3.30.70.330:FF:000678">
    <property type="entry name" value="zinc finger CCCH domain-containing protein 53-like isoform X2"/>
    <property type="match status" value="1"/>
</dbReference>
<dbReference type="PROSITE" id="PS50102">
    <property type="entry name" value="RRM"/>
    <property type="match status" value="1"/>
</dbReference>
<feature type="domain" description="RRM" evidence="8">
    <location>
        <begin position="295"/>
        <end position="370"/>
    </location>
</feature>
<dbReference type="GO" id="GO:0003677">
    <property type="term" value="F:DNA binding"/>
    <property type="evidence" value="ECO:0007669"/>
    <property type="project" value="UniProtKB-KW"/>
</dbReference>
<dbReference type="InterPro" id="IPR056276">
    <property type="entry name" value="AtC3H46-like_PABC-like"/>
</dbReference>
<dbReference type="SMART" id="SM00360">
    <property type="entry name" value="RRM"/>
    <property type="match status" value="1"/>
</dbReference>
<feature type="domain" description="HTH OST-type" evidence="10">
    <location>
        <begin position="192"/>
        <end position="275"/>
    </location>
</feature>
<organism evidence="11 12">
    <name type="scientific">Vanilla planifolia</name>
    <name type="common">Vanilla</name>
    <dbReference type="NCBI Taxonomy" id="51239"/>
    <lineage>
        <taxon>Eukaryota</taxon>
        <taxon>Viridiplantae</taxon>
        <taxon>Streptophyta</taxon>
        <taxon>Embryophyta</taxon>
        <taxon>Tracheophyta</taxon>
        <taxon>Spermatophyta</taxon>
        <taxon>Magnoliopsida</taxon>
        <taxon>Liliopsida</taxon>
        <taxon>Asparagales</taxon>
        <taxon>Orchidaceae</taxon>
        <taxon>Vanilloideae</taxon>
        <taxon>Vanilleae</taxon>
        <taxon>Vanilla</taxon>
    </lineage>
</organism>
<keyword evidence="12" id="KW-1185">Reference proteome</keyword>
<dbReference type="InterPro" id="IPR012677">
    <property type="entry name" value="Nucleotide-bd_a/b_plait_sf"/>
</dbReference>
<dbReference type="InterPro" id="IPR025605">
    <property type="entry name" value="OST-HTH/LOTUS_dom"/>
</dbReference>
<gene>
    <name evidence="11" type="ORF">HPP92_020397</name>
</gene>
<evidence type="ECO:0000256" key="1">
    <source>
        <dbReference type="ARBA" id="ARBA00022723"/>
    </source>
</evidence>
<evidence type="ECO:0000256" key="2">
    <source>
        <dbReference type="ARBA" id="ARBA00022771"/>
    </source>
</evidence>
<dbReference type="EMBL" id="JADCNL010000010">
    <property type="protein sequence ID" value="KAG0464328.1"/>
    <property type="molecule type" value="Genomic_DNA"/>
</dbReference>
<comment type="caution">
    <text evidence="11">The sequence shown here is derived from an EMBL/GenBank/DDBJ whole genome shotgun (WGS) entry which is preliminary data.</text>
</comment>
<dbReference type="InterPro" id="IPR000571">
    <property type="entry name" value="Znf_CCCH"/>
</dbReference>
<evidence type="ECO:0000256" key="3">
    <source>
        <dbReference type="ARBA" id="ARBA00022833"/>
    </source>
</evidence>
<keyword evidence="2 7" id="KW-0863">Zinc-finger</keyword>